<feature type="transmembrane region" description="Helical" evidence="1">
    <location>
        <begin position="30"/>
        <end position="47"/>
    </location>
</feature>
<keyword evidence="3" id="KW-1185">Reference proteome</keyword>
<reference evidence="2 3" key="1">
    <citation type="submission" date="2018-05" db="EMBL/GenBank/DDBJ databases">
        <title>Genomic Encyclopedia of Type Strains, Phase IV (KMG-IV): sequencing the most valuable type-strain genomes for metagenomic binning, comparative biology and taxonomic classification.</title>
        <authorList>
            <person name="Goeker M."/>
        </authorList>
    </citation>
    <scope>NUCLEOTIDE SEQUENCE [LARGE SCALE GENOMIC DNA]</scope>
    <source>
        <strain evidence="2 3">DSM 103371</strain>
    </source>
</reference>
<keyword evidence="1" id="KW-0472">Membrane</keyword>
<keyword evidence="1" id="KW-0812">Transmembrane</keyword>
<dbReference type="EMBL" id="QGGV01000005">
    <property type="protein sequence ID" value="PWK55966.1"/>
    <property type="molecule type" value="Genomic_DNA"/>
</dbReference>
<proteinExistence type="predicted"/>
<comment type="caution">
    <text evidence="2">The sequence shown here is derived from an EMBL/GenBank/DDBJ whole genome shotgun (WGS) entry which is preliminary data.</text>
</comment>
<dbReference type="AlphaFoldDB" id="A0A316G7P6"/>
<evidence type="ECO:0000313" key="2">
    <source>
        <dbReference type="EMBL" id="PWK55966.1"/>
    </source>
</evidence>
<organism evidence="2 3">
    <name type="scientific">Silicimonas algicola</name>
    <dbReference type="NCBI Taxonomy" id="1826607"/>
    <lineage>
        <taxon>Bacteria</taxon>
        <taxon>Pseudomonadati</taxon>
        <taxon>Pseudomonadota</taxon>
        <taxon>Alphaproteobacteria</taxon>
        <taxon>Rhodobacterales</taxon>
        <taxon>Paracoccaceae</taxon>
    </lineage>
</organism>
<feature type="transmembrane region" description="Helical" evidence="1">
    <location>
        <begin position="53"/>
        <end position="75"/>
    </location>
</feature>
<evidence type="ECO:0000256" key="1">
    <source>
        <dbReference type="SAM" id="Phobius"/>
    </source>
</evidence>
<keyword evidence="1" id="KW-1133">Transmembrane helix</keyword>
<evidence type="ECO:0000313" key="3">
    <source>
        <dbReference type="Proteomes" id="UP000245390"/>
    </source>
</evidence>
<dbReference type="KEGG" id="salo:EF888_18450"/>
<gene>
    <name evidence="2" type="ORF">C8D95_10528</name>
</gene>
<accession>A0A316G7P6</accession>
<sequence length="192" mass="21622">MSSGAREPDLQSMPSTTHRFLYNRWMARRTVALAMILLYPTLIALIFGNPGPVLALVEGMVLGVCLVVATVFMVISRHPVTRLTVGPEGLTSPFGLLRSIAWHEVERAHYVPRRPVFWHAQEWLYLELRPRTSGVLRLPLPSWMESWILSRLGVRIPLHALKEPSGEVLASIERFVSVIQTDLAVETGAIRH</sequence>
<protein>
    <submittedName>
        <fullName evidence="2">Uncharacterized protein</fullName>
    </submittedName>
</protein>
<dbReference type="Proteomes" id="UP000245390">
    <property type="component" value="Unassembled WGS sequence"/>
</dbReference>
<name>A0A316G7P6_9RHOB</name>